<name>A0ABU6ZZQ2_9FABA</name>
<accession>A0ABU6ZZQ2</accession>
<evidence type="ECO:0000256" key="1">
    <source>
        <dbReference type="SAM" id="MobiDB-lite"/>
    </source>
</evidence>
<feature type="non-terminal residue" evidence="2">
    <location>
        <position position="1"/>
    </location>
</feature>
<sequence>YPVHEAARVSERSAKLDRKTGGIIQIPLGVGNKSSPTVQTHEEGDRIQLVGRLRKGFPKLQKLPSSATNPSKAGRGTTLNNLFGRHRRSNRRSTSSGEREDTGAHLLYKQNPPRSRIEVSEVGKASVRPNHGGKKAPTILPGPPDSGENRPAAKANPPETRSGRKNASMVHRTVGIPHNLRRKNIHQRAGTGRLCGGVHPQTP</sequence>
<feature type="region of interest" description="Disordered" evidence="1">
    <location>
        <begin position="60"/>
        <end position="203"/>
    </location>
</feature>
<reference evidence="2 3" key="1">
    <citation type="journal article" date="2023" name="Plants (Basel)">
        <title>Bridging the Gap: Combining Genomics and Transcriptomics Approaches to Understand Stylosanthes scabra, an Orphan Legume from the Brazilian Caatinga.</title>
        <authorList>
            <person name="Ferreira-Neto J.R.C."/>
            <person name="da Silva M.D."/>
            <person name="Binneck E."/>
            <person name="de Melo N.F."/>
            <person name="da Silva R.H."/>
            <person name="de Melo A.L.T.M."/>
            <person name="Pandolfi V."/>
            <person name="Bustamante F.O."/>
            <person name="Brasileiro-Vidal A.C."/>
            <person name="Benko-Iseppon A.M."/>
        </authorList>
    </citation>
    <scope>NUCLEOTIDE SEQUENCE [LARGE SCALE GENOMIC DNA]</scope>
    <source>
        <tissue evidence="2">Leaves</tissue>
    </source>
</reference>
<feature type="non-terminal residue" evidence="2">
    <location>
        <position position="203"/>
    </location>
</feature>
<feature type="compositionally biased region" description="Polar residues" evidence="1">
    <location>
        <begin position="63"/>
        <end position="81"/>
    </location>
</feature>
<organism evidence="2 3">
    <name type="scientific">Stylosanthes scabra</name>
    <dbReference type="NCBI Taxonomy" id="79078"/>
    <lineage>
        <taxon>Eukaryota</taxon>
        <taxon>Viridiplantae</taxon>
        <taxon>Streptophyta</taxon>
        <taxon>Embryophyta</taxon>
        <taxon>Tracheophyta</taxon>
        <taxon>Spermatophyta</taxon>
        <taxon>Magnoliopsida</taxon>
        <taxon>eudicotyledons</taxon>
        <taxon>Gunneridae</taxon>
        <taxon>Pentapetalae</taxon>
        <taxon>rosids</taxon>
        <taxon>fabids</taxon>
        <taxon>Fabales</taxon>
        <taxon>Fabaceae</taxon>
        <taxon>Papilionoideae</taxon>
        <taxon>50 kb inversion clade</taxon>
        <taxon>dalbergioids sensu lato</taxon>
        <taxon>Dalbergieae</taxon>
        <taxon>Pterocarpus clade</taxon>
        <taxon>Stylosanthes</taxon>
    </lineage>
</organism>
<gene>
    <name evidence="2" type="ORF">PIB30_113385</name>
</gene>
<comment type="caution">
    <text evidence="2">The sequence shown here is derived from an EMBL/GenBank/DDBJ whole genome shotgun (WGS) entry which is preliminary data.</text>
</comment>
<proteinExistence type="predicted"/>
<evidence type="ECO:0000313" key="2">
    <source>
        <dbReference type="EMBL" id="MED6227429.1"/>
    </source>
</evidence>
<keyword evidence="3" id="KW-1185">Reference proteome</keyword>
<evidence type="ECO:0000313" key="3">
    <source>
        <dbReference type="Proteomes" id="UP001341840"/>
    </source>
</evidence>
<dbReference type="Proteomes" id="UP001341840">
    <property type="component" value="Unassembled WGS sequence"/>
</dbReference>
<dbReference type="EMBL" id="JASCZI010280978">
    <property type="protein sequence ID" value="MED6227429.1"/>
    <property type="molecule type" value="Genomic_DNA"/>
</dbReference>
<protein>
    <submittedName>
        <fullName evidence="2">Uncharacterized protein</fullName>
    </submittedName>
</protein>